<evidence type="ECO:0000256" key="1">
    <source>
        <dbReference type="SAM" id="MobiDB-lite"/>
    </source>
</evidence>
<dbReference type="Proteomes" id="UP000299102">
    <property type="component" value="Unassembled WGS sequence"/>
</dbReference>
<proteinExistence type="predicted"/>
<protein>
    <submittedName>
        <fullName evidence="2">Uncharacterized protein</fullName>
    </submittedName>
</protein>
<feature type="region of interest" description="Disordered" evidence="1">
    <location>
        <begin position="1"/>
        <end position="23"/>
    </location>
</feature>
<sequence length="123" mass="14559">MALSLPRPFRVPPRRRRSPPPRKLRSIVRRSCVTFRDSTRNRRIEIDISTNLEYPRFVTSFDRRLKLKYRLSFALTKKKPFAMKSCMSAFGVPNKYLAIVGPKHSLRDDEDIRVQRLDVAWIV</sequence>
<feature type="compositionally biased region" description="Basic residues" evidence="1">
    <location>
        <begin position="12"/>
        <end position="23"/>
    </location>
</feature>
<organism evidence="2 3">
    <name type="scientific">Eumeta variegata</name>
    <name type="common">Bagworm moth</name>
    <name type="synonym">Eumeta japonica</name>
    <dbReference type="NCBI Taxonomy" id="151549"/>
    <lineage>
        <taxon>Eukaryota</taxon>
        <taxon>Metazoa</taxon>
        <taxon>Ecdysozoa</taxon>
        <taxon>Arthropoda</taxon>
        <taxon>Hexapoda</taxon>
        <taxon>Insecta</taxon>
        <taxon>Pterygota</taxon>
        <taxon>Neoptera</taxon>
        <taxon>Endopterygota</taxon>
        <taxon>Lepidoptera</taxon>
        <taxon>Glossata</taxon>
        <taxon>Ditrysia</taxon>
        <taxon>Tineoidea</taxon>
        <taxon>Psychidae</taxon>
        <taxon>Oiketicinae</taxon>
        <taxon>Eumeta</taxon>
    </lineage>
</organism>
<dbReference type="AlphaFoldDB" id="A0A4C1SC13"/>
<name>A0A4C1SC13_EUMVA</name>
<evidence type="ECO:0000313" key="2">
    <source>
        <dbReference type="EMBL" id="GBO99631.1"/>
    </source>
</evidence>
<comment type="caution">
    <text evidence="2">The sequence shown here is derived from an EMBL/GenBank/DDBJ whole genome shotgun (WGS) entry which is preliminary data.</text>
</comment>
<evidence type="ECO:0000313" key="3">
    <source>
        <dbReference type="Proteomes" id="UP000299102"/>
    </source>
</evidence>
<keyword evidence="3" id="KW-1185">Reference proteome</keyword>
<gene>
    <name evidence="2" type="ORF">EVAR_757_1</name>
</gene>
<dbReference type="EMBL" id="BGZK01000003">
    <property type="protein sequence ID" value="GBO99631.1"/>
    <property type="molecule type" value="Genomic_DNA"/>
</dbReference>
<reference evidence="2 3" key="1">
    <citation type="journal article" date="2019" name="Commun. Biol.">
        <title>The bagworm genome reveals a unique fibroin gene that provides high tensile strength.</title>
        <authorList>
            <person name="Kono N."/>
            <person name="Nakamura H."/>
            <person name="Ohtoshi R."/>
            <person name="Tomita M."/>
            <person name="Numata K."/>
            <person name="Arakawa K."/>
        </authorList>
    </citation>
    <scope>NUCLEOTIDE SEQUENCE [LARGE SCALE GENOMIC DNA]</scope>
</reference>
<accession>A0A4C1SC13</accession>